<dbReference type="OrthoDB" id="8264877at2"/>
<feature type="transmembrane region" description="Helical" evidence="1">
    <location>
        <begin position="44"/>
        <end position="65"/>
    </location>
</feature>
<dbReference type="InterPro" id="IPR045919">
    <property type="entry name" value="DUF6338"/>
</dbReference>
<keyword evidence="1" id="KW-0472">Membrane</keyword>
<proteinExistence type="predicted"/>
<dbReference type="RefSeq" id="WP_149786521.1">
    <property type="nucleotide sequence ID" value="NZ_FNIO01000001.1"/>
</dbReference>
<evidence type="ECO:0000313" key="2">
    <source>
        <dbReference type="EMBL" id="SHJ54682.1"/>
    </source>
</evidence>
<keyword evidence="1" id="KW-0812">Transmembrane</keyword>
<gene>
    <name evidence="2" type="ORF">SAMN05444142_101598</name>
</gene>
<feature type="transmembrane region" description="Helical" evidence="1">
    <location>
        <begin position="71"/>
        <end position="91"/>
    </location>
</feature>
<keyword evidence="1" id="KW-1133">Transmembrane helix</keyword>
<protein>
    <submittedName>
        <fullName evidence="2">Uncharacterized protein</fullName>
    </submittedName>
</protein>
<accession>A0A1H0BLU4</accession>
<dbReference type="Pfam" id="PF19865">
    <property type="entry name" value="DUF6338"/>
    <property type="match status" value="1"/>
</dbReference>
<reference evidence="2 3" key="1">
    <citation type="submission" date="2016-11" db="EMBL/GenBank/DDBJ databases">
        <authorList>
            <person name="Varghese N."/>
            <person name="Submissions S."/>
        </authorList>
    </citation>
    <scope>NUCLEOTIDE SEQUENCE [LARGE SCALE GENOMIC DNA]</scope>
    <source>
        <strain evidence="2 3">DSM 29620</strain>
    </source>
</reference>
<feature type="transmembrane region" description="Helical" evidence="1">
    <location>
        <begin position="12"/>
        <end position="32"/>
    </location>
</feature>
<sequence>MPEVSLTTFSDVVLAVSLLSPGFLISYFKNTFISGRHPRISERIVELLIISSVYYASFGAIFVYFKWLGWIPLFLLLFLIPMLLGLCSGVASQKRWFERIYEALGLNPIHPATTGWDFLFGTMDSNKWIVVTLSDGTKIRGWFDRNSGASTDLSRRDIYINDIRREDFSNFESDGRKRGIWLHEDEIRHIEVISD</sequence>
<dbReference type="AlphaFoldDB" id="A0A1H0BLU4"/>
<keyword evidence="3" id="KW-1185">Reference proteome</keyword>
<evidence type="ECO:0000256" key="1">
    <source>
        <dbReference type="SAM" id="Phobius"/>
    </source>
</evidence>
<dbReference type="Proteomes" id="UP000324252">
    <property type="component" value="Unassembled WGS sequence"/>
</dbReference>
<name>A0A1H0BLU4_9RHOB</name>
<dbReference type="EMBL" id="FQZZ01000001">
    <property type="protein sequence ID" value="SHJ54682.1"/>
    <property type="molecule type" value="Genomic_DNA"/>
</dbReference>
<organism evidence="2 3">
    <name type="scientific">Lutimaribacter pacificus</name>
    <dbReference type="NCBI Taxonomy" id="391948"/>
    <lineage>
        <taxon>Bacteria</taxon>
        <taxon>Pseudomonadati</taxon>
        <taxon>Pseudomonadota</taxon>
        <taxon>Alphaproteobacteria</taxon>
        <taxon>Rhodobacterales</taxon>
        <taxon>Roseobacteraceae</taxon>
        <taxon>Lutimaribacter</taxon>
    </lineage>
</organism>
<evidence type="ECO:0000313" key="3">
    <source>
        <dbReference type="Proteomes" id="UP000324252"/>
    </source>
</evidence>